<evidence type="ECO:0000256" key="4">
    <source>
        <dbReference type="ARBA" id="ARBA00023136"/>
    </source>
</evidence>
<dbReference type="Pfam" id="PF06803">
    <property type="entry name" value="DUF1232"/>
    <property type="match status" value="1"/>
</dbReference>
<evidence type="ECO:0000256" key="3">
    <source>
        <dbReference type="ARBA" id="ARBA00022989"/>
    </source>
</evidence>
<feature type="transmembrane region" description="Helical" evidence="5">
    <location>
        <begin position="39"/>
        <end position="62"/>
    </location>
</feature>
<dbReference type="GO" id="GO:0012505">
    <property type="term" value="C:endomembrane system"/>
    <property type="evidence" value="ECO:0007669"/>
    <property type="project" value="UniProtKB-SubCell"/>
</dbReference>
<gene>
    <name evidence="7" type="ORF">NE863_02845</name>
</gene>
<evidence type="ECO:0000256" key="5">
    <source>
        <dbReference type="SAM" id="Phobius"/>
    </source>
</evidence>
<reference evidence="7" key="1">
    <citation type="submission" date="2022-06" db="EMBL/GenBank/DDBJ databases">
        <title>Physiological and biochemical characterization and genomic elucidation of a strain of the genus Ensifer adhaerens M8 that combines arsenic oxidation and chromium reduction.</title>
        <authorList>
            <person name="Li X."/>
            <person name="Yu c."/>
        </authorList>
    </citation>
    <scope>NUCLEOTIDE SEQUENCE</scope>
    <source>
        <strain evidence="7">M8</strain>
    </source>
</reference>
<protein>
    <submittedName>
        <fullName evidence="7">YkvA family protein</fullName>
    </submittedName>
</protein>
<dbReference type="Proteomes" id="UP001055460">
    <property type="component" value="Chromosome"/>
</dbReference>
<comment type="subcellular location">
    <subcellularLocation>
        <location evidence="1">Endomembrane system</location>
        <topology evidence="1">Multi-pass membrane protein</topology>
    </subcellularLocation>
</comment>
<evidence type="ECO:0000313" key="8">
    <source>
        <dbReference type="Proteomes" id="UP001055460"/>
    </source>
</evidence>
<keyword evidence="4 5" id="KW-0472">Membrane</keyword>
<accession>A0A9Q8Y931</accession>
<dbReference type="RefSeq" id="WP_090294759.1">
    <property type="nucleotide sequence ID" value="NZ_CAXURO020000001.1"/>
</dbReference>
<feature type="transmembrane region" description="Helical" evidence="5">
    <location>
        <begin position="107"/>
        <end position="129"/>
    </location>
</feature>
<keyword evidence="3 5" id="KW-1133">Transmembrane helix</keyword>
<dbReference type="EMBL" id="CP098807">
    <property type="protein sequence ID" value="USJ23946.1"/>
    <property type="molecule type" value="Genomic_DNA"/>
</dbReference>
<dbReference type="InterPro" id="IPR010652">
    <property type="entry name" value="DUF1232"/>
</dbReference>
<evidence type="ECO:0000259" key="6">
    <source>
        <dbReference type="Pfam" id="PF06803"/>
    </source>
</evidence>
<feature type="domain" description="DUF1232" evidence="6">
    <location>
        <begin position="37"/>
        <end position="73"/>
    </location>
</feature>
<name>A0A9Q8Y931_ENSAD</name>
<evidence type="ECO:0000256" key="2">
    <source>
        <dbReference type="ARBA" id="ARBA00022692"/>
    </source>
</evidence>
<proteinExistence type="predicted"/>
<evidence type="ECO:0000256" key="1">
    <source>
        <dbReference type="ARBA" id="ARBA00004127"/>
    </source>
</evidence>
<keyword evidence="2 5" id="KW-0812">Transmembrane</keyword>
<evidence type="ECO:0000313" key="7">
    <source>
        <dbReference type="EMBL" id="USJ23946.1"/>
    </source>
</evidence>
<sequence length="133" mass="14678">MAVPDRLQRVKQWARQIKRDVVALWFAARDRRTPFSAKFVAGTVAAYALSPVDLIPDFIPILGYLDDLILVPLGILLAVRLVPPALMEEFRERAAALEGRPSSRSGLLAILSIWFAAAVVAAWLAWGFIAARP</sequence>
<organism evidence="7 8">
    <name type="scientific">Ensifer adhaerens</name>
    <name type="common">Sinorhizobium morelense</name>
    <dbReference type="NCBI Taxonomy" id="106592"/>
    <lineage>
        <taxon>Bacteria</taxon>
        <taxon>Pseudomonadati</taxon>
        <taxon>Pseudomonadota</taxon>
        <taxon>Alphaproteobacteria</taxon>
        <taxon>Hyphomicrobiales</taxon>
        <taxon>Rhizobiaceae</taxon>
        <taxon>Sinorhizobium/Ensifer group</taxon>
        <taxon>Ensifer</taxon>
    </lineage>
</organism>
<dbReference type="OrthoDB" id="9804184at2"/>
<dbReference type="AlphaFoldDB" id="A0A9Q8Y931"/>